<evidence type="ECO:0000313" key="2">
    <source>
        <dbReference type="Proteomes" id="UP000695022"/>
    </source>
</evidence>
<proteinExistence type="predicted"/>
<dbReference type="GeneID" id="106805746"/>
<feature type="domain" description="Fibronectin type-III" evidence="1">
    <location>
        <begin position="317"/>
        <end position="415"/>
    </location>
</feature>
<dbReference type="SUPFAM" id="SSF49265">
    <property type="entry name" value="Fibronectin type III"/>
    <property type="match status" value="2"/>
</dbReference>
<name>A0ABM1DSM7_PRICU</name>
<protein>
    <submittedName>
        <fullName evidence="3">Ig-like and fibronectin type-III domain-containing protein 2</fullName>
    </submittedName>
</protein>
<dbReference type="CDD" id="cd00063">
    <property type="entry name" value="FN3"/>
    <property type="match status" value="3"/>
</dbReference>
<dbReference type="InterPro" id="IPR013783">
    <property type="entry name" value="Ig-like_fold"/>
</dbReference>
<dbReference type="PANTHER" id="PTHR46705">
    <property type="entry name" value="PROTEIN CBG09805"/>
    <property type="match status" value="1"/>
</dbReference>
<dbReference type="Pfam" id="PF00041">
    <property type="entry name" value="fn3"/>
    <property type="match status" value="2"/>
</dbReference>
<dbReference type="InterPro" id="IPR036116">
    <property type="entry name" value="FN3_sf"/>
</dbReference>
<evidence type="ECO:0000259" key="1">
    <source>
        <dbReference type="PROSITE" id="PS50853"/>
    </source>
</evidence>
<dbReference type="Pfam" id="PF01682">
    <property type="entry name" value="DB"/>
    <property type="match status" value="3"/>
</dbReference>
<feature type="domain" description="Fibronectin type-III" evidence="1">
    <location>
        <begin position="557"/>
        <end position="642"/>
    </location>
</feature>
<dbReference type="SMART" id="SM00060">
    <property type="entry name" value="FN3"/>
    <property type="match status" value="3"/>
</dbReference>
<dbReference type="PANTHER" id="PTHR46705:SF2">
    <property type="entry name" value="DOMAIN OF UNKNOWN FUNCTION DB DOMAIN-CONTAINING PROTEIN"/>
    <property type="match status" value="1"/>
</dbReference>
<dbReference type="InterPro" id="IPR003961">
    <property type="entry name" value="FN3_dom"/>
</dbReference>
<gene>
    <name evidence="3" type="primary">LOC106805746</name>
</gene>
<accession>A0ABM1DSM7</accession>
<keyword evidence="2" id="KW-1185">Reference proteome</keyword>
<dbReference type="Gene3D" id="2.60.40.10">
    <property type="entry name" value="Immunoglobulins"/>
    <property type="match status" value="3"/>
</dbReference>
<dbReference type="Proteomes" id="UP000695022">
    <property type="component" value="Unplaced"/>
</dbReference>
<dbReference type="InterPro" id="IPR002602">
    <property type="entry name" value="DB"/>
</dbReference>
<evidence type="ECO:0000313" key="3">
    <source>
        <dbReference type="RefSeq" id="XP_014662948.1"/>
    </source>
</evidence>
<dbReference type="PROSITE" id="PS50853">
    <property type="entry name" value="FN3"/>
    <property type="match status" value="2"/>
</dbReference>
<sequence>MHHIGVPVGARGNLRVGIPEQVLVAMATRRRCVDITGQTAASVYLAANDATPAPARDPRNFRQCCIEQGLHSSCMPACSYDWLSPDDLPAGVLETCILSADDEHLAKLVTCGADGKNHEPCCAKKGIRQSPDDWLNPDKVSFYHVFYRKRGDVVFHRLSQNITALAWSVAGLDPGTEYEFQVESVNLVSPRLSVAQVTGEPTDAAAETVSNRPDVLACCAANGVPAFCQLKICTYDPDLFSTESTNSTLCAITYFDKAVTCFADGRDHSGCCRSRGVAHECVKYCDLSLLVPKQECITEFDKIKLCFEENYEILPGPPINIAARNITGFSAMISWDKPAKLGDSVTSYSISYKDILRSPTFRNTAEPYVIVHNVSSPHALAGLAGDSLHKVYMIAYNAHGSSLPSDNLQFRTQELQPYGNNTIPLTSLLPVEHSGEIPVLPDEIDVPPIDAPSHNVSACCIQRNVSARCHHLCSYDATASEISRIRALCADDLDTLFECWSDGRDHRQCCRDRGMATRCVEACGGELLHNIYRQRCNNVSADMLQCFEEGLDILPKRPERVRVEELNSTWLQLAWNPPRDSPGNITQYNVFHYHGNAATQPDSGAFMYVTIPPVTTSYMFTGLQPGQMYVLYNDITIVLILL</sequence>
<reference evidence="3" key="1">
    <citation type="submission" date="2025-08" db="UniProtKB">
        <authorList>
            <consortium name="RefSeq"/>
        </authorList>
    </citation>
    <scope>IDENTIFICATION</scope>
</reference>
<dbReference type="RefSeq" id="XP_014662948.1">
    <property type="nucleotide sequence ID" value="XM_014807462.1"/>
</dbReference>
<organism evidence="2 3">
    <name type="scientific">Priapulus caudatus</name>
    <name type="common">Priapulid worm</name>
    <dbReference type="NCBI Taxonomy" id="37621"/>
    <lineage>
        <taxon>Eukaryota</taxon>
        <taxon>Metazoa</taxon>
        <taxon>Ecdysozoa</taxon>
        <taxon>Scalidophora</taxon>
        <taxon>Priapulida</taxon>
        <taxon>Priapulimorpha</taxon>
        <taxon>Priapulimorphida</taxon>
        <taxon>Priapulidae</taxon>
        <taxon>Priapulus</taxon>
    </lineage>
</organism>